<dbReference type="InterPro" id="IPR012337">
    <property type="entry name" value="RNaseH-like_sf"/>
</dbReference>
<reference evidence="3" key="1">
    <citation type="submission" date="2013-07" db="EMBL/GenBank/DDBJ databases">
        <title>Midgut Transcriptome Profiling of Anoplphora glabripennis, a Lignocellulose Degrading, Wood-Boring Cerambycid.</title>
        <authorList>
            <person name="Scully E.D."/>
            <person name="Hoover K."/>
            <person name="Carlson J.E."/>
            <person name="Tien M."/>
            <person name="Geib S.M."/>
        </authorList>
    </citation>
    <scope>NUCLEOTIDE SEQUENCE</scope>
</reference>
<dbReference type="GO" id="GO:0003964">
    <property type="term" value="F:RNA-directed DNA polymerase activity"/>
    <property type="evidence" value="ECO:0007669"/>
    <property type="project" value="UniProtKB-EC"/>
</dbReference>
<dbReference type="FunFam" id="1.10.340.70:FF:000001">
    <property type="entry name" value="Retrovirus-related Pol polyprotein from transposon gypsy-like Protein"/>
    <property type="match status" value="1"/>
</dbReference>
<dbReference type="GO" id="GO:0003676">
    <property type="term" value="F:nucleic acid binding"/>
    <property type="evidence" value="ECO:0007669"/>
    <property type="project" value="InterPro"/>
</dbReference>
<evidence type="ECO:0000256" key="1">
    <source>
        <dbReference type="ARBA" id="ARBA00012493"/>
    </source>
</evidence>
<dbReference type="PANTHER" id="PTHR37984">
    <property type="entry name" value="PROTEIN CBG26694"/>
    <property type="match status" value="1"/>
</dbReference>
<protein>
    <recommendedName>
        <fullName evidence="1">RNA-directed DNA polymerase</fullName>
        <ecNumber evidence="1">2.7.7.49</ecNumber>
    </recommendedName>
</protein>
<sequence>VITDHYSLKWLHKIKDPVGRIARWAVRLQQYDFDIVHRAGKNHTVPDALSRAVPIIDEHQVNVIDDVVTEQIKDKWYLKQLNRVVNQPERYPLWTVENNKLFKKSKPRYPDITGTPWLQVVPKELRKGIIREHHDPPLCGHLGIFKTTARITEKFYWPKIRADVASYINRCTICLATKPEQKRPLGNMLSAQPTADRPWKLVSLDLMGPLPRTRSGYVYILSVMDCFSKFALFFPLRSATS</sequence>
<accession>V5GRP8</accession>
<dbReference type="InterPro" id="IPR050951">
    <property type="entry name" value="Retrovirus_Pol_polyprotein"/>
</dbReference>
<dbReference type="InterPro" id="IPR036397">
    <property type="entry name" value="RNaseH_sf"/>
</dbReference>
<evidence type="ECO:0000259" key="2">
    <source>
        <dbReference type="Pfam" id="PF17921"/>
    </source>
</evidence>
<dbReference type="EMBL" id="GALX01001612">
    <property type="protein sequence ID" value="JAB66854.1"/>
    <property type="molecule type" value="Transcribed_RNA"/>
</dbReference>
<dbReference type="PANTHER" id="PTHR37984:SF5">
    <property type="entry name" value="PROTEIN NYNRIN-LIKE"/>
    <property type="match status" value="1"/>
</dbReference>
<dbReference type="Gene3D" id="3.30.420.10">
    <property type="entry name" value="Ribonuclease H-like superfamily/Ribonuclease H"/>
    <property type="match status" value="1"/>
</dbReference>
<dbReference type="InterPro" id="IPR041588">
    <property type="entry name" value="Integrase_H2C2"/>
</dbReference>
<organism evidence="3">
    <name type="scientific">Anoplophora glabripennis</name>
    <name type="common">Asian longhorn beetle</name>
    <name type="synonym">Anoplophora nobilis</name>
    <dbReference type="NCBI Taxonomy" id="217634"/>
    <lineage>
        <taxon>Eukaryota</taxon>
        <taxon>Metazoa</taxon>
        <taxon>Ecdysozoa</taxon>
        <taxon>Arthropoda</taxon>
        <taxon>Hexapoda</taxon>
        <taxon>Insecta</taxon>
        <taxon>Pterygota</taxon>
        <taxon>Neoptera</taxon>
        <taxon>Endopterygota</taxon>
        <taxon>Coleoptera</taxon>
        <taxon>Polyphaga</taxon>
        <taxon>Cucujiformia</taxon>
        <taxon>Chrysomeloidea</taxon>
        <taxon>Cerambycidae</taxon>
        <taxon>Lamiinae</taxon>
        <taxon>Lamiini</taxon>
        <taxon>Anoplophora</taxon>
    </lineage>
</organism>
<dbReference type="Pfam" id="PF17921">
    <property type="entry name" value="Integrase_H2C2"/>
    <property type="match status" value="1"/>
</dbReference>
<name>V5GRP8_ANOGL</name>
<dbReference type="AlphaFoldDB" id="V5GRP8"/>
<dbReference type="SUPFAM" id="SSF53098">
    <property type="entry name" value="Ribonuclease H-like"/>
    <property type="match status" value="1"/>
</dbReference>
<gene>
    <name evidence="3" type="primary">YG31B</name>
</gene>
<dbReference type="Gene3D" id="1.10.340.70">
    <property type="match status" value="1"/>
</dbReference>
<evidence type="ECO:0000313" key="3">
    <source>
        <dbReference type="EMBL" id="JAB66854.1"/>
    </source>
</evidence>
<feature type="domain" description="Integrase zinc-binding" evidence="2">
    <location>
        <begin position="121"/>
        <end position="179"/>
    </location>
</feature>
<dbReference type="EC" id="2.7.7.49" evidence="1"/>
<proteinExistence type="predicted"/>
<feature type="non-terminal residue" evidence="3">
    <location>
        <position position="241"/>
    </location>
</feature>
<feature type="non-terminal residue" evidence="3">
    <location>
        <position position="1"/>
    </location>
</feature>